<feature type="transmembrane region" description="Helical" evidence="6">
    <location>
        <begin position="338"/>
        <end position="358"/>
    </location>
</feature>
<proteinExistence type="inferred from homology"/>
<dbReference type="GO" id="GO:0015297">
    <property type="term" value="F:antiporter activity"/>
    <property type="evidence" value="ECO:0007669"/>
    <property type="project" value="InterPro"/>
</dbReference>
<comment type="similarity">
    <text evidence="2 6">Belongs to the multi antimicrobial extrusion (MATE) (TC 2.A.66.1) family.</text>
</comment>
<dbReference type="EMBL" id="KI397142">
    <property type="protein sequence ID" value="ERM96177.1"/>
    <property type="molecule type" value="Genomic_DNA"/>
</dbReference>
<evidence type="ECO:0000256" key="2">
    <source>
        <dbReference type="ARBA" id="ARBA00010199"/>
    </source>
</evidence>
<name>W1NK69_AMBTC</name>
<dbReference type="GO" id="GO:0016020">
    <property type="term" value="C:membrane"/>
    <property type="evidence" value="ECO:0007669"/>
    <property type="project" value="UniProtKB-SubCell"/>
</dbReference>
<feature type="transmembrane region" description="Helical" evidence="6">
    <location>
        <begin position="285"/>
        <end position="318"/>
    </location>
</feature>
<protein>
    <recommendedName>
        <fullName evidence="6">Protein DETOXIFICATION</fullName>
    </recommendedName>
    <alternativeName>
        <fullName evidence="6">Multidrug and toxic compound extrusion protein</fullName>
    </alternativeName>
</protein>
<evidence type="ECO:0000313" key="7">
    <source>
        <dbReference type="EMBL" id="ERM96177.1"/>
    </source>
</evidence>
<dbReference type="PANTHER" id="PTHR42893">
    <property type="entry name" value="PROTEIN DETOXIFICATION 44, CHLOROPLASTIC-RELATED"/>
    <property type="match status" value="1"/>
</dbReference>
<dbReference type="OMA" id="RIWGAPF"/>
<dbReference type="CDD" id="cd13136">
    <property type="entry name" value="MATE_DinF_like"/>
    <property type="match status" value="1"/>
</dbReference>
<feature type="transmembrane region" description="Helical" evidence="6">
    <location>
        <begin position="421"/>
        <end position="441"/>
    </location>
</feature>
<dbReference type="Gramene" id="ERM96177">
    <property type="protein sequence ID" value="ERM96177"/>
    <property type="gene ID" value="AMTR_s00001p00077690"/>
</dbReference>
<sequence length="555" mass="59734">MLGNGDREGPEKARLCNCTREEVKEHHRQALELRSQQDGDKPRLLRTASKAALPCPFSKHRNDYSSAAPGSNIFLDLVGISSNPSYSRSVESELVILALPAIVERAIDPLAQLMETAYIGRLGAVELASVGVSMSIFNVISKLFNIPLLSVTTSFVAEDISKCASGDLITGQSNQVDNGDLQPKVHEITERKQLPSVSTALFLAATIGIIEGAALYFGAGMFLNIMGISLDSPMRGPSRRILSLRALGAPAVVLSLAVQGVFRGFKDTKTPMLCTGVGNLSAAFLFPLLMYFCGLGITGAAIATVTSQYIITFLLLWFLSKKVKLLPPKLEDLQFSSYLKSGGLLLGRTLAVLVTMTLSTSMAARLGPSAMAAHQLCFQLWLAVSLLTDAMAMSGQAMIASAFSKGEYKRVKEITYCVLKTGLFTGISLAIILCACFGSIVELFSKDAEVLSIVRTGVLFVCGSQPINALAFVFDGLLFGICDFAYAARSMITISAISSAFLFYAPSIFGLYGVWSGLAAFMTLRMAAGFLRLGSKSGPWWFLWKDIENPEVVTY</sequence>
<dbReference type="GO" id="GO:0022857">
    <property type="term" value="F:transmembrane transporter activity"/>
    <property type="evidence" value="ECO:0000318"/>
    <property type="project" value="GO_Central"/>
</dbReference>
<feature type="transmembrane region" description="Helical" evidence="6">
    <location>
        <begin position="244"/>
        <end position="265"/>
    </location>
</feature>
<dbReference type="InterPro" id="IPR044644">
    <property type="entry name" value="DinF-like"/>
</dbReference>
<evidence type="ECO:0000256" key="1">
    <source>
        <dbReference type="ARBA" id="ARBA00004141"/>
    </source>
</evidence>
<comment type="subcellular location">
    <subcellularLocation>
        <location evidence="1">Membrane</location>
        <topology evidence="1">Multi-pass membrane protein</topology>
    </subcellularLocation>
</comment>
<evidence type="ECO:0000256" key="5">
    <source>
        <dbReference type="ARBA" id="ARBA00023136"/>
    </source>
</evidence>
<keyword evidence="3 6" id="KW-0812">Transmembrane</keyword>
<evidence type="ECO:0000256" key="6">
    <source>
        <dbReference type="RuleBase" id="RU004914"/>
    </source>
</evidence>
<feature type="transmembrane region" description="Helical" evidence="6">
    <location>
        <begin position="486"/>
        <end position="505"/>
    </location>
</feature>
<dbReference type="GO" id="GO:0042910">
    <property type="term" value="F:xenobiotic transmembrane transporter activity"/>
    <property type="evidence" value="ECO:0007669"/>
    <property type="project" value="InterPro"/>
</dbReference>
<organism evidence="7 8">
    <name type="scientific">Amborella trichopoda</name>
    <dbReference type="NCBI Taxonomy" id="13333"/>
    <lineage>
        <taxon>Eukaryota</taxon>
        <taxon>Viridiplantae</taxon>
        <taxon>Streptophyta</taxon>
        <taxon>Embryophyta</taxon>
        <taxon>Tracheophyta</taxon>
        <taxon>Spermatophyta</taxon>
        <taxon>Magnoliopsida</taxon>
        <taxon>Amborellales</taxon>
        <taxon>Amborellaceae</taxon>
        <taxon>Amborella</taxon>
    </lineage>
</organism>
<dbReference type="Pfam" id="PF01554">
    <property type="entry name" value="MatE"/>
    <property type="match status" value="2"/>
</dbReference>
<keyword evidence="8" id="KW-1185">Reference proteome</keyword>
<accession>W1NK69</accession>
<dbReference type="HOGENOM" id="CLU_012893_16_2_1"/>
<dbReference type="Proteomes" id="UP000017836">
    <property type="component" value="Unassembled WGS sequence"/>
</dbReference>
<feature type="transmembrane region" description="Helical" evidence="6">
    <location>
        <begin position="378"/>
        <end position="400"/>
    </location>
</feature>
<evidence type="ECO:0000313" key="8">
    <source>
        <dbReference type="Proteomes" id="UP000017836"/>
    </source>
</evidence>
<keyword evidence="4 6" id="KW-1133">Transmembrane helix</keyword>
<dbReference type="AlphaFoldDB" id="W1NK69"/>
<comment type="caution">
    <text evidence="6">Lacks conserved residue(s) required for the propagation of feature annotation.</text>
</comment>
<evidence type="ECO:0000256" key="3">
    <source>
        <dbReference type="ARBA" id="ARBA00022692"/>
    </source>
</evidence>
<dbReference type="eggNOG" id="KOG1347">
    <property type="taxonomic scope" value="Eukaryota"/>
</dbReference>
<reference evidence="8" key="1">
    <citation type="journal article" date="2013" name="Science">
        <title>The Amborella genome and the evolution of flowering plants.</title>
        <authorList>
            <consortium name="Amborella Genome Project"/>
        </authorList>
    </citation>
    <scope>NUCLEOTIDE SEQUENCE [LARGE SCALE GENOMIC DNA]</scope>
</reference>
<evidence type="ECO:0000256" key="4">
    <source>
        <dbReference type="ARBA" id="ARBA00022989"/>
    </source>
</evidence>
<dbReference type="NCBIfam" id="TIGR00797">
    <property type="entry name" value="matE"/>
    <property type="match status" value="1"/>
</dbReference>
<feature type="transmembrane region" description="Helical" evidence="6">
    <location>
        <begin position="200"/>
        <end position="223"/>
    </location>
</feature>
<dbReference type="PANTHER" id="PTHR42893:SF45">
    <property type="entry name" value="PROTEIN DETOXIFICATION 45, CHLOROPLASTIC"/>
    <property type="match status" value="1"/>
</dbReference>
<feature type="transmembrane region" description="Helical" evidence="6">
    <location>
        <begin position="453"/>
        <end position="474"/>
    </location>
</feature>
<dbReference type="InterPro" id="IPR002528">
    <property type="entry name" value="MATE_fam"/>
</dbReference>
<keyword evidence="5 6" id="KW-0472">Membrane</keyword>
<gene>
    <name evidence="7" type="ORF">AMTR_s00001p00077690</name>
</gene>